<organism evidence="2 3">
    <name type="scientific">Actinopolyspora alba</name>
    <dbReference type="NCBI Taxonomy" id="673379"/>
    <lineage>
        <taxon>Bacteria</taxon>
        <taxon>Bacillati</taxon>
        <taxon>Actinomycetota</taxon>
        <taxon>Actinomycetes</taxon>
        <taxon>Actinopolysporales</taxon>
        <taxon>Actinopolysporaceae</taxon>
        <taxon>Actinopolyspora</taxon>
        <taxon>Actinopolyspora alba group</taxon>
    </lineage>
</organism>
<evidence type="ECO:0000256" key="1">
    <source>
        <dbReference type="SAM" id="MobiDB-lite"/>
    </source>
</evidence>
<evidence type="ECO:0000313" key="2">
    <source>
        <dbReference type="EMBL" id="SFE48065.1"/>
    </source>
</evidence>
<evidence type="ECO:0000313" key="3">
    <source>
        <dbReference type="Proteomes" id="UP000198716"/>
    </source>
</evidence>
<gene>
    <name evidence="2" type="ORF">SAMN04487819_114150</name>
</gene>
<dbReference type="AlphaFoldDB" id="A0A1I2AVP1"/>
<feature type="compositionally biased region" description="Low complexity" evidence="1">
    <location>
        <begin position="26"/>
        <end position="37"/>
    </location>
</feature>
<dbReference type="EMBL" id="FOMZ01000014">
    <property type="protein sequence ID" value="SFE48065.1"/>
    <property type="molecule type" value="Genomic_DNA"/>
</dbReference>
<keyword evidence="3" id="KW-1185">Reference proteome</keyword>
<dbReference type="Proteomes" id="UP000198716">
    <property type="component" value="Unassembled WGS sequence"/>
</dbReference>
<sequence length="94" mass="9262">MSSAEITYVARIPVEARAMTTPTLCGTPPEAGAPAARAGGGPPLAPPSEPGCGTSGQALPSCFCSASSARLAVDFTVPLDTPVASAISPSDMFP</sequence>
<protein>
    <submittedName>
        <fullName evidence="2">Uncharacterized protein</fullName>
    </submittedName>
</protein>
<feature type="region of interest" description="Disordered" evidence="1">
    <location>
        <begin position="21"/>
        <end position="52"/>
    </location>
</feature>
<name>A0A1I2AVP1_9ACTN</name>
<accession>A0A1I2AVP1</accession>
<proteinExistence type="predicted"/>
<reference evidence="3" key="1">
    <citation type="submission" date="2016-10" db="EMBL/GenBank/DDBJ databases">
        <authorList>
            <person name="Varghese N."/>
            <person name="Submissions S."/>
        </authorList>
    </citation>
    <scope>NUCLEOTIDE SEQUENCE [LARGE SCALE GENOMIC DNA]</scope>
    <source>
        <strain evidence="3">DSM 45004</strain>
    </source>
</reference>